<proteinExistence type="predicted"/>
<evidence type="ECO:0000313" key="1">
    <source>
        <dbReference type="EMBL" id="AIX16531.1"/>
    </source>
</evidence>
<protein>
    <submittedName>
        <fullName evidence="1">Baseplate tail tube cap</fullName>
    </submittedName>
</protein>
<sequence length="319" mass="34687">MAKSKKQLRYPLTRIESNSDYLSINVCKYNPPGFAGGNTSDTMFDIPSSTSIGGGGNCSKKSIEGNILLPMPDSIVDSNITNWESNEINSVAASAIGSIKQGLEEFTLDSMINSPGKKLTDGLARAQTTASNALDAAKDPAVSAALENYFIGNAVNLFGANVDATSLLSREKGLVLNPNMEFLFKGVQLRSFDFTFVMNPRSRQESIEVKSIINTFKKRMAAKSSAEGSGPRGLFVKAPDVFELQFKRGSSKHPFLYTMKTCALTKMTVDYMRTGNYITYEDSTPVQLAMALSFTELNPIYAEDYDMNNLPGANEGVGF</sequence>
<dbReference type="Proteomes" id="UP000185318">
    <property type="component" value="Segment"/>
</dbReference>
<evidence type="ECO:0000313" key="2">
    <source>
        <dbReference type="Proteomes" id="UP000185318"/>
    </source>
</evidence>
<reference evidence="1 2" key="1">
    <citation type="submission" date="2013-12" db="EMBL/GenBank/DDBJ databases">
        <title>Ecological redundancy of diverse viral populations within a natural community.</title>
        <authorList>
            <person name="Gregory A.C."/>
            <person name="LaButti K."/>
            <person name="Copeland A."/>
            <person name="Woyke T."/>
            <person name="Sullivan M.B."/>
        </authorList>
    </citation>
    <scope>NUCLEOTIDE SEQUENCE [LARGE SCALE GENOMIC DNA]</scope>
    <source>
        <strain evidence="1">Syn7803C58</strain>
    </source>
</reference>
<name>A0A0E3ESE8_9CAUD</name>
<accession>A0A0E3ESE8</accession>
<organism evidence="1 2">
    <name type="scientific">Synechococcus phage ACG-2014f</name>
    <dbReference type="NCBI Taxonomy" id="1493511"/>
    <lineage>
        <taxon>Viruses</taxon>
        <taxon>Duplodnaviria</taxon>
        <taxon>Heunggongvirae</taxon>
        <taxon>Uroviricota</taxon>
        <taxon>Caudoviricetes</taxon>
        <taxon>Pantevenvirales</taxon>
        <taxon>Kyanoviridae</taxon>
        <taxon>Atlauavirus</taxon>
        <taxon>Atlauavirus tusconc8</taxon>
    </lineage>
</organism>
<dbReference type="EMBL" id="KJ019037">
    <property type="protein sequence ID" value="AIX16531.1"/>
    <property type="molecule type" value="Genomic_DNA"/>
</dbReference>
<gene>
    <name evidence="1" type="ORF">Syn7803C58_6</name>
</gene>